<organism evidence="2 3">
    <name type="scientific">Enterococcus phage EF1</name>
    <dbReference type="NCBI Taxonomy" id="2025813"/>
    <lineage>
        <taxon>Viruses</taxon>
        <taxon>Duplodnaviria</taxon>
        <taxon>Heunggongvirae</taxon>
        <taxon>Uroviricota</taxon>
        <taxon>Caudoviricetes</taxon>
    </lineage>
</organism>
<feature type="region of interest" description="Disordered" evidence="1">
    <location>
        <begin position="110"/>
        <end position="130"/>
    </location>
</feature>
<feature type="compositionally biased region" description="Basic and acidic residues" evidence="1">
    <location>
        <begin position="112"/>
        <end position="130"/>
    </location>
</feature>
<keyword evidence="3" id="KW-1185">Reference proteome</keyword>
<accession>A0A249XXM5</accession>
<evidence type="ECO:0000313" key="3">
    <source>
        <dbReference type="Proteomes" id="UP000260005"/>
    </source>
</evidence>
<proteinExistence type="predicted"/>
<sequence length="130" mass="14466">MEKQTKADMYRSAAKLLEVNAPEYAEMLLEDAQRIEARNASRRNVDTKVQKENKHIAALVIEFFHNDAEDGIAYDSGEIANGVGIEVSPQKMSAIMRLVGDEVDKVGQATNNKDHVGYKKKGTELVSDEK</sequence>
<reference evidence="2 3" key="1">
    <citation type="submission" date="2017-04" db="EMBL/GenBank/DDBJ databases">
        <title>Complete Genome Sequence of Lytic Bacteriophage EF1 Infecting Enterococcus faecalis Isolates.</title>
        <authorList>
            <person name="Kim D."/>
            <person name="Kim Y.J."/>
            <person name="Han B.K."/>
            <person name="Kim H."/>
        </authorList>
    </citation>
    <scope>NUCLEOTIDE SEQUENCE [LARGE SCALE GENOMIC DNA]</scope>
</reference>
<name>A0A249XXM5_9CAUD</name>
<dbReference type="Proteomes" id="UP000260005">
    <property type="component" value="Segment"/>
</dbReference>
<protein>
    <submittedName>
        <fullName evidence="2">Uncharacterized protein</fullName>
    </submittedName>
</protein>
<evidence type="ECO:0000256" key="1">
    <source>
        <dbReference type="SAM" id="MobiDB-lite"/>
    </source>
</evidence>
<dbReference type="EMBL" id="MF001358">
    <property type="protein sequence ID" value="ASZ76733.1"/>
    <property type="molecule type" value="Genomic_DNA"/>
</dbReference>
<evidence type="ECO:0000313" key="2">
    <source>
        <dbReference type="EMBL" id="ASZ76733.1"/>
    </source>
</evidence>